<dbReference type="RefSeq" id="WP_008526604.1">
    <property type="nucleotide sequence ID" value="NZ_AFNT02000044.1"/>
</dbReference>
<gene>
    <name evidence="2" type="ORF">HLRTI_002908</name>
</gene>
<organism evidence="2 3">
    <name type="scientific">Halorhabdus tiamatea SARL4B</name>
    <dbReference type="NCBI Taxonomy" id="1033806"/>
    <lineage>
        <taxon>Archaea</taxon>
        <taxon>Methanobacteriati</taxon>
        <taxon>Methanobacteriota</taxon>
        <taxon>Stenosarchaea group</taxon>
        <taxon>Halobacteria</taxon>
        <taxon>Halobacteriales</taxon>
        <taxon>Haloarculaceae</taxon>
        <taxon>Halorhabdus</taxon>
    </lineage>
</organism>
<protein>
    <submittedName>
        <fullName evidence="2">Uncharacterized protein</fullName>
    </submittedName>
</protein>
<sequence length="45" mass="4929">MTRTEPQTDGDSEHSESIAKRVGRGGQYGDPEDHRPAHVAPPDED</sequence>
<proteinExistence type="predicted"/>
<evidence type="ECO:0000256" key="1">
    <source>
        <dbReference type="SAM" id="MobiDB-lite"/>
    </source>
</evidence>
<reference evidence="2 3" key="1">
    <citation type="journal article" date="2011" name="J. Bacteriol.">
        <title>Genome sequence of Halorhabdus tiamatea, the first archaeon isolated from a deep-sea anoxic brine lake.</title>
        <authorList>
            <person name="Antunes A."/>
            <person name="Alam I."/>
            <person name="Bajic V.B."/>
            <person name="Stingl U."/>
        </authorList>
    </citation>
    <scope>NUCLEOTIDE SEQUENCE [LARGE SCALE GENOMIC DNA]</scope>
    <source>
        <strain evidence="2 3">SARL4B</strain>
    </source>
</reference>
<dbReference type="Proteomes" id="UP000003861">
    <property type="component" value="Unassembled WGS sequence"/>
</dbReference>
<dbReference type="EMBL" id="AFNT02000044">
    <property type="protein sequence ID" value="ERJ05109.1"/>
    <property type="molecule type" value="Genomic_DNA"/>
</dbReference>
<reference evidence="2 3" key="2">
    <citation type="journal article" date="2013" name="PLoS ONE">
        <title>INDIGO - INtegrated Data Warehouse of MIcrobial GenOmes with Examples from the Red Sea Extremophiles.</title>
        <authorList>
            <person name="Alam I."/>
            <person name="Antunes A."/>
            <person name="Kamau A.A."/>
            <person name="Ba Alawi W."/>
            <person name="Kalkatawi M."/>
            <person name="Stingl U."/>
            <person name="Bajic V.B."/>
        </authorList>
    </citation>
    <scope>NUCLEOTIDE SEQUENCE [LARGE SCALE GENOMIC DNA]</scope>
    <source>
        <strain evidence="2 3">SARL4B</strain>
    </source>
</reference>
<comment type="caution">
    <text evidence="2">The sequence shown here is derived from an EMBL/GenBank/DDBJ whole genome shotgun (WGS) entry which is preliminary data.</text>
</comment>
<name>U2F9C9_9EURY</name>
<accession>U2F9C9</accession>
<evidence type="ECO:0000313" key="2">
    <source>
        <dbReference type="EMBL" id="ERJ05109.1"/>
    </source>
</evidence>
<dbReference type="AlphaFoldDB" id="U2F9C9"/>
<feature type="region of interest" description="Disordered" evidence="1">
    <location>
        <begin position="1"/>
        <end position="45"/>
    </location>
</feature>
<evidence type="ECO:0000313" key="3">
    <source>
        <dbReference type="Proteomes" id="UP000003861"/>
    </source>
</evidence>